<comment type="caution">
    <text evidence="4">The sequence shown here is derived from an EMBL/GenBank/DDBJ whole genome shotgun (WGS) entry which is preliminary data.</text>
</comment>
<evidence type="ECO:0000313" key="5">
    <source>
        <dbReference type="Proteomes" id="UP000239895"/>
    </source>
</evidence>
<feature type="domain" description="Septum formation-related" evidence="3">
    <location>
        <begin position="142"/>
        <end position="236"/>
    </location>
</feature>
<evidence type="ECO:0000259" key="3">
    <source>
        <dbReference type="Pfam" id="PF13845"/>
    </source>
</evidence>
<keyword evidence="2" id="KW-1133">Transmembrane helix</keyword>
<keyword evidence="2" id="KW-0472">Membrane</keyword>
<name>A0ABX5EKH8_9MICO</name>
<organism evidence="4 5">
    <name type="scientific">Isoptericola halotolerans</name>
    <dbReference type="NCBI Taxonomy" id="300560"/>
    <lineage>
        <taxon>Bacteria</taxon>
        <taxon>Bacillati</taxon>
        <taxon>Actinomycetota</taxon>
        <taxon>Actinomycetes</taxon>
        <taxon>Micrococcales</taxon>
        <taxon>Promicromonosporaceae</taxon>
        <taxon>Isoptericola</taxon>
    </lineage>
</organism>
<reference evidence="4 5" key="1">
    <citation type="submission" date="2018-03" db="EMBL/GenBank/DDBJ databases">
        <title>Comparative analysis of microorganisms from saline springs in Andes Mountain Range, Colombia.</title>
        <authorList>
            <person name="Rubin E."/>
        </authorList>
    </citation>
    <scope>NUCLEOTIDE SEQUENCE [LARGE SCALE GENOMIC DNA]</scope>
    <source>
        <strain evidence="4 5">CG 23</strain>
    </source>
</reference>
<evidence type="ECO:0000256" key="2">
    <source>
        <dbReference type="SAM" id="Phobius"/>
    </source>
</evidence>
<sequence>MTDVPDRSEDPLFVSPGPGAAGPAGSAEPAGPAGPAVPGHPGADGGTPVDRPVPAGGLATAEDPTAYGARWGAPGGPTPAARAAARRRARGWVLSVLGVVVLVVVVAAGGSWLVNRAHDRAWEPVAGDVAEPGTVNAVQLVLGSCLADVPDSATVGTVEVVPCRDAHVAQVVGRHDSTVDEVWPGADVVQARAARACTPELVGARAEASGLADDLTWVLWTPSEESWEAGDRAGLCVAVSAAPRTGTLLE</sequence>
<evidence type="ECO:0000256" key="1">
    <source>
        <dbReference type="SAM" id="MobiDB-lite"/>
    </source>
</evidence>
<proteinExistence type="predicted"/>
<feature type="region of interest" description="Disordered" evidence="1">
    <location>
        <begin position="1"/>
        <end position="80"/>
    </location>
</feature>
<feature type="compositionally biased region" description="Basic and acidic residues" evidence="1">
    <location>
        <begin position="1"/>
        <end position="10"/>
    </location>
</feature>
<dbReference type="InterPro" id="IPR026004">
    <property type="entry name" value="Septum_form"/>
</dbReference>
<keyword evidence="2" id="KW-0812">Transmembrane</keyword>
<feature type="compositionally biased region" description="Low complexity" evidence="1">
    <location>
        <begin position="68"/>
        <end position="80"/>
    </location>
</feature>
<evidence type="ECO:0000313" key="4">
    <source>
        <dbReference type="EMBL" id="PRZ10170.1"/>
    </source>
</evidence>
<dbReference type="Pfam" id="PF13845">
    <property type="entry name" value="Septum_form"/>
    <property type="match status" value="1"/>
</dbReference>
<dbReference type="EMBL" id="PVTX01000001">
    <property type="protein sequence ID" value="PRZ10170.1"/>
    <property type="molecule type" value="Genomic_DNA"/>
</dbReference>
<keyword evidence="5" id="KW-1185">Reference proteome</keyword>
<dbReference type="RefSeq" id="WP_106264538.1">
    <property type="nucleotide sequence ID" value="NZ_PVTX01000001.1"/>
</dbReference>
<gene>
    <name evidence="4" type="ORF">BCL65_101309</name>
</gene>
<feature type="transmembrane region" description="Helical" evidence="2">
    <location>
        <begin position="92"/>
        <end position="114"/>
    </location>
</feature>
<protein>
    <submittedName>
        <fullName evidence="4">Regulator of septum formation</fullName>
    </submittedName>
</protein>
<dbReference type="Proteomes" id="UP000239895">
    <property type="component" value="Unassembled WGS sequence"/>
</dbReference>
<feature type="compositionally biased region" description="Low complexity" evidence="1">
    <location>
        <begin position="16"/>
        <end position="41"/>
    </location>
</feature>
<accession>A0ABX5EKH8</accession>